<reference evidence="1 2" key="1">
    <citation type="submission" date="2017-09" db="EMBL/GenBank/DDBJ databases">
        <title>Large-scale bioinformatics analysis of Bacillus genomes uncovers conserved roles of natural products in bacterial physiology.</title>
        <authorList>
            <consortium name="Agbiome Team Llc"/>
            <person name="Bleich R.M."/>
            <person name="Grubbs K.J."/>
            <person name="Santa Maria K.C."/>
            <person name="Allen S.E."/>
            <person name="Farag S."/>
            <person name="Shank E.A."/>
            <person name="Bowers A."/>
        </authorList>
    </citation>
    <scope>NUCLEOTIDE SEQUENCE [LARGE SCALE GENOMIC DNA]</scope>
    <source>
        <strain evidence="1 2">AFS046104</strain>
    </source>
</reference>
<evidence type="ECO:0000313" key="1">
    <source>
        <dbReference type="EMBL" id="PGQ08493.1"/>
    </source>
</evidence>
<dbReference type="InterPro" id="IPR011043">
    <property type="entry name" value="Gal_Oxase/kelch_b-propeller"/>
</dbReference>
<name>A0A2B1DM23_BACCE</name>
<gene>
    <name evidence="1" type="ORF">COA08_15795</name>
</gene>
<comment type="caution">
    <text evidence="1">The sequence shown here is derived from an EMBL/GenBank/DDBJ whole genome shotgun (WGS) entry which is preliminary data.</text>
</comment>
<dbReference type="RefSeq" id="WP_097832168.1">
    <property type="nucleotide sequence ID" value="NZ_CP089518.1"/>
</dbReference>
<dbReference type="SUPFAM" id="SSF50965">
    <property type="entry name" value="Galactose oxidase, central domain"/>
    <property type="match status" value="1"/>
</dbReference>
<dbReference type="EMBL" id="NUJQ01000018">
    <property type="protein sequence ID" value="PGQ08493.1"/>
    <property type="molecule type" value="Genomic_DNA"/>
</dbReference>
<protein>
    <submittedName>
        <fullName evidence="1">Uncharacterized protein</fullName>
    </submittedName>
</protein>
<proteinExistence type="predicted"/>
<dbReference type="Proteomes" id="UP000221438">
    <property type="component" value="Unassembled WGS sequence"/>
</dbReference>
<sequence>MKNNRKIILFFISIITITVLAYYLCIKDKNANLISDKDIQNKNFLDDKKAMLYFSSTADQDLDGKGISYAIFINKQGIASGYKMGGLELGGIGVSDDKKQVLLESKDTIKFLGETPTTHKIKYQHTGDFNGYLANQKIFVNIYNSGMNKENGNYDSNVLFGNEKVIHKSNIPHFIISSGLDGEYILVATQDLVTNKYELKRLSFNDAIMNIENITELNVNGKEDHANLSPILVDSENYYMVMSTIDKDDPLKGKTFLLRTNKTTLEQNTIFMYNEKNSTATSPFSLNNSAYIYNDELYFINGLGDVYTYNPKNDAMSHKFSIDYHVKDGVRYNEQTYFENDSLYVLRYDEKRNNKYYIERYNLKTGKRISEQEIQGIESILATVKGGKKVYAYDFKMLLSKTDD</sequence>
<accession>A0A2B1DM23</accession>
<organism evidence="1 2">
    <name type="scientific">Bacillus cereus</name>
    <dbReference type="NCBI Taxonomy" id="1396"/>
    <lineage>
        <taxon>Bacteria</taxon>
        <taxon>Bacillati</taxon>
        <taxon>Bacillota</taxon>
        <taxon>Bacilli</taxon>
        <taxon>Bacillales</taxon>
        <taxon>Bacillaceae</taxon>
        <taxon>Bacillus</taxon>
        <taxon>Bacillus cereus group</taxon>
    </lineage>
</organism>
<evidence type="ECO:0000313" key="2">
    <source>
        <dbReference type="Proteomes" id="UP000221438"/>
    </source>
</evidence>
<dbReference type="AlphaFoldDB" id="A0A2B1DM23"/>